<dbReference type="GeneID" id="92514359"/>
<reference evidence="4" key="1">
    <citation type="journal article" date="2021" name="Microbiol. Resour. Announc.">
        <title>LGAAP: Leishmaniinae Genome Assembly and Annotation Pipeline.</title>
        <authorList>
            <person name="Almutairi H."/>
            <person name="Urbaniak M.D."/>
            <person name="Bates M.D."/>
            <person name="Jariyapan N."/>
            <person name="Kwakye-Nuako G."/>
            <person name="Thomaz-Soccol V."/>
            <person name="Al-Salem W.S."/>
            <person name="Dillon R.J."/>
            <person name="Bates P.A."/>
            <person name="Gatherer D."/>
        </authorList>
    </citation>
    <scope>NUCLEOTIDE SEQUENCE [LARGE SCALE GENOMIC DNA]</scope>
</reference>
<feature type="region of interest" description="Disordered" evidence="1">
    <location>
        <begin position="1"/>
        <end position="29"/>
    </location>
</feature>
<comment type="caution">
    <text evidence="3">The sequence shown here is derived from an EMBL/GenBank/DDBJ whole genome shotgun (WGS) entry which is preliminary data.</text>
</comment>
<feature type="compositionally biased region" description="Polar residues" evidence="1">
    <location>
        <begin position="412"/>
        <end position="422"/>
    </location>
</feature>
<keyword evidence="4" id="KW-1185">Reference proteome</keyword>
<feature type="region of interest" description="Disordered" evidence="1">
    <location>
        <begin position="392"/>
        <end position="426"/>
    </location>
</feature>
<evidence type="ECO:0000256" key="1">
    <source>
        <dbReference type="SAM" id="MobiDB-lite"/>
    </source>
</evidence>
<protein>
    <recommendedName>
        <fullName evidence="2">Calcium-transporting P-type ATPase N-terminal autoinhibitory domain-containing protein</fullName>
    </recommendedName>
</protein>
<feature type="compositionally biased region" description="Acidic residues" evidence="1">
    <location>
        <begin position="303"/>
        <end position="312"/>
    </location>
</feature>
<name>A0A836KPT3_9TRYP</name>
<dbReference type="GO" id="GO:0005516">
    <property type="term" value="F:calmodulin binding"/>
    <property type="evidence" value="ECO:0007669"/>
    <property type="project" value="InterPro"/>
</dbReference>
<evidence type="ECO:0000313" key="4">
    <source>
        <dbReference type="Proteomes" id="UP000673552"/>
    </source>
</evidence>
<dbReference type="RefSeq" id="XP_067176942.1">
    <property type="nucleotide sequence ID" value="XM_067321847.1"/>
</dbReference>
<dbReference type="EMBL" id="JAFEUZ010000029">
    <property type="protein sequence ID" value="KAG5473708.1"/>
    <property type="molecule type" value="Genomic_DNA"/>
</dbReference>
<evidence type="ECO:0000313" key="3">
    <source>
        <dbReference type="EMBL" id="KAG5473708.1"/>
    </source>
</evidence>
<dbReference type="SUPFAM" id="SSF81383">
    <property type="entry name" value="F-box domain"/>
    <property type="match status" value="1"/>
</dbReference>
<feature type="compositionally biased region" description="Low complexity" evidence="1">
    <location>
        <begin position="510"/>
        <end position="526"/>
    </location>
</feature>
<gene>
    <name evidence="3" type="ORF">LSCM1_04337</name>
</gene>
<dbReference type="OrthoDB" id="9997739at2759"/>
<dbReference type="InterPro" id="IPR024750">
    <property type="entry name" value="Ca_ATPase_N_dom"/>
</dbReference>
<organism evidence="3 4">
    <name type="scientific">Leishmania martiniquensis</name>
    <dbReference type="NCBI Taxonomy" id="1580590"/>
    <lineage>
        <taxon>Eukaryota</taxon>
        <taxon>Discoba</taxon>
        <taxon>Euglenozoa</taxon>
        <taxon>Kinetoplastea</taxon>
        <taxon>Metakinetoplastina</taxon>
        <taxon>Trypanosomatida</taxon>
        <taxon>Trypanosomatidae</taxon>
        <taxon>Leishmaniinae</taxon>
        <taxon>Leishmania</taxon>
    </lineage>
</organism>
<dbReference type="KEGG" id="lmat:92514359"/>
<sequence length="1313" mass="141488">MLHRAGYDMTARAGVSAPSSPRYLEESASSIDTDRTFVEDNRSSTRPTTPAPLVYVSLVTPPSPQLPSRRFFRSVSPIRISAEGLVQSPAARKAPEYPCACTCVSVRRCTVGRHMSPSAVSRRVALAERNATSAIFGRVEDERRCSESFYSCRYHTQAHAGGEGLFKDTGAVSRGISASRPAEEWGVLWTQVFPLHISGYLCVRDVIEVSQVCRVAHNAVQQPWVWRSLAEHHHSIQPLALERAFLMAARQWSEERPLETPQRLRVCSPPPLLAGVSRHNAQRLMRLRAQPAAQRANGHDQDASSEETEAAELDVLSHDESAGELDTTQSPRYADAVMLSSVAVTRVAASAAASALAPCALAEEGDSATPRSGRSALPAGTPARFLWQATAAAMPSPSSPVSSPPPEGNEAADTSTLHSTSTPRRDVAARVTVPSLSMLAAVSTSALGLEQPSSSASPRSAVSTSLTEGQRGIPILTANGAGTLSGEKWRALRWSTAQECLPPPSPAQLDSSATGAEATAEGDASSRASPSAGSVRRHPSYVLEMATEVTVDGAASPIPAATFSGAARSDGLPRQVAVPAPRVYSFTLCRATAERTVLHSAPEFPWKAFTQYLHIHRVQRNLAQLTALSSIARAELCRGGAWEAAYGALSHAIHVLFQTGSCRSVEHLAHLAETLVRRASLCRHRGHLYVLAAFTDLSVAWMLCPDSTSSSDLVELCTREELAHETPARWLQRCNDAAHIASPVALLSIIAQVPTLFPQNRTLCLCSALTFYMSAKRTLRHSLTHLLCRAAECATPGTEEELLVTALREVALAQQKKEVGSTRKACATADYALSLLPLHVRSAAETLTAAWVRDCLPPGGPASTVTITGWADVAPESLEYVRTTPLEVRWLAWLVCEVRWFAYEELMGPLPGQTALLSIVFGPTTHSRADGLVRLSTQYANADVRSEDLRPALPYGTSRGHLAQNLLESALQLRPLHPTAALLLARMYARDAESLDRANAVLTDTIHAWAQRFSMLEMRGPAEVQRDAAPKGRLSCLFYESSAAQTYLHRRDRRPEVCFIPSELLVERSRCLHTIADMAEATEQHPSLSYPYQMRAAMAMDRGYHLAAIMELSRIMALTMDPNDIALRVRFLQDAAAMAASSTEMEASTAALAAEGTADFASAATSSNYSGRSGSDGGLALSSSVNAPQLSSHQLLPLYRAWTAKMLGLLTLLRPPELMGPDSQHSRTRLLGREWRTTSSGVWSSTSSEGHVSRVASVAFSDGEEEETFVSAATDEFDAAHVRAFLEDLLSPTAAPLAVSAVDGVARTPALTH</sequence>
<dbReference type="InterPro" id="IPR036047">
    <property type="entry name" value="F-box-like_dom_sf"/>
</dbReference>
<dbReference type="Pfam" id="PF12515">
    <property type="entry name" value="CaATP_NAI"/>
    <property type="match status" value="1"/>
</dbReference>
<feature type="region of interest" description="Disordered" evidence="1">
    <location>
        <begin position="499"/>
        <end position="536"/>
    </location>
</feature>
<dbReference type="Proteomes" id="UP000673552">
    <property type="component" value="Unassembled WGS sequence"/>
</dbReference>
<feature type="domain" description="Calcium-transporting P-type ATPase N-terminal autoinhibitory" evidence="2">
    <location>
        <begin position="176"/>
        <end position="214"/>
    </location>
</feature>
<proteinExistence type="predicted"/>
<feature type="region of interest" description="Disordered" evidence="1">
    <location>
        <begin position="290"/>
        <end position="312"/>
    </location>
</feature>
<feature type="compositionally biased region" description="Low complexity" evidence="1">
    <location>
        <begin position="452"/>
        <end position="465"/>
    </location>
</feature>
<feature type="region of interest" description="Disordered" evidence="1">
    <location>
        <begin position="448"/>
        <end position="468"/>
    </location>
</feature>
<evidence type="ECO:0000259" key="2">
    <source>
        <dbReference type="Pfam" id="PF12515"/>
    </source>
</evidence>
<accession>A0A836KPT3</accession>
<reference evidence="4" key="2">
    <citation type="journal article" date="2021" name="Sci. Data">
        <title>Chromosome-scale genome sequencing, assembly and annotation of six genomes from subfamily Leishmaniinae.</title>
        <authorList>
            <person name="Almutairi H."/>
            <person name="Urbaniak M.D."/>
            <person name="Bates M.D."/>
            <person name="Jariyapan N."/>
            <person name="Kwakye-Nuako G."/>
            <person name="Thomaz Soccol V."/>
            <person name="Al-Salem W.S."/>
            <person name="Dillon R.J."/>
            <person name="Bates P.A."/>
            <person name="Gatherer D."/>
        </authorList>
    </citation>
    <scope>NUCLEOTIDE SEQUENCE [LARGE SCALE GENOMIC DNA]</scope>
</reference>